<reference evidence="2" key="1">
    <citation type="journal article" date="2021" name="PeerJ">
        <title>Extensive microbial diversity within the chicken gut microbiome revealed by metagenomics and culture.</title>
        <authorList>
            <person name="Gilroy R."/>
            <person name="Ravi A."/>
            <person name="Getino M."/>
            <person name="Pursley I."/>
            <person name="Horton D.L."/>
            <person name="Alikhan N.F."/>
            <person name="Baker D."/>
            <person name="Gharbi K."/>
            <person name="Hall N."/>
            <person name="Watson M."/>
            <person name="Adriaenssens E.M."/>
            <person name="Foster-Nyarko E."/>
            <person name="Jarju S."/>
            <person name="Secka A."/>
            <person name="Antonio M."/>
            <person name="Oren A."/>
            <person name="Chaudhuri R.R."/>
            <person name="La Ragione R."/>
            <person name="Hildebrand F."/>
            <person name="Pallen M.J."/>
        </authorList>
    </citation>
    <scope>NUCLEOTIDE SEQUENCE</scope>
    <source>
        <strain evidence="2">CHK160-4876</strain>
    </source>
</reference>
<accession>A0A921NCI5</accession>
<proteinExistence type="predicted"/>
<gene>
    <name evidence="2" type="ORF">K8V30_05650</name>
</gene>
<evidence type="ECO:0000313" key="2">
    <source>
        <dbReference type="EMBL" id="HJH11168.1"/>
    </source>
</evidence>
<dbReference type="Proteomes" id="UP000700212">
    <property type="component" value="Unassembled WGS sequence"/>
</dbReference>
<feature type="transmembrane region" description="Helical" evidence="1">
    <location>
        <begin position="10"/>
        <end position="28"/>
    </location>
</feature>
<protein>
    <recommendedName>
        <fullName evidence="4">LysM domain-containing protein</fullName>
    </recommendedName>
</protein>
<evidence type="ECO:0008006" key="4">
    <source>
        <dbReference type="Google" id="ProtNLM"/>
    </source>
</evidence>
<keyword evidence="1" id="KW-0472">Membrane</keyword>
<evidence type="ECO:0000313" key="3">
    <source>
        <dbReference type="Proteomes" id="UP000700212"/>
    </source>
</evidence>
<dbReference type="InterPro" id="IPR036779">
    <property type="entry name" value="LysM_dom_sf"/>
</dbReference>
<name>A0A921NCI5_9BACL</name>
<dbReference type="EMBL" id="DYTV01000069">
    <property type="protein sequence ID" value="HJH11168.1"/>
    <property type="molecule type" value="Genomic_DNA"/>
</dbReference>
<dbReference type="AlphaFoldDB" id="A0A921NCI5"/>
<organism evidence="2 3">
    <name type="scientific">Metalysinibacillus jejuensis</name>
    <dbReference type="NCBI Taxonomy" id="914327"/>
    <lineage>
        <taxon>Bacteria</taxon>
        <taxon>Bacillati</taxon>
        <taxon>Bacillota</taxon>
        <taxon>Bacilli</taxon>
        <taxon>Bacillales</taxon>
        <taxon>Caryophanaceae</taxon>
        <taxon>Metalysinibacillus</taxon>
    </lineage>
</organism>
<dbReference type="Gene3D" id="3.10.350.10">
    <property type="entry name" value="LysM domain"/>
    <property type="match status" value="1"/>
</dbReference>
<evidence type="ECO:0000256" key="1">
    <source>
        <dbReference type="SAM" id="Phobius"/>
    </source>
</evidence>
<keyword evidence="1" id="KW-1133">Transmembrane helix</keyword>
<keyword evidence="1" id="KW-0812">Transmembrane</keyword>
<comment type="caution">
    <text evidence="2">The sequence shown here is derived from an EMBL/GenBank/DDBJ whole genome shotgun (WGS) entry which is preliminary data.</text>
</comment>
<sequence>MSKQELKKELIQLILVIIVLSIFLAWRFRPVAYEEIKIEQGDNLITLAEQYKGSLSTDHWVAIVKTENAIYDDIIMAGQTLRIPESKPKRQLASDK</sequence>
<reference evidence="2" key="2">
    <citation type="submission" date="2021-09" db="EMBL/GenBank/DDBJ databases">
        <authorList>
            <person name="Gilroy R."/>
        </authorList>
    </citation>
    <scope>NUCLEOTIDE SEQUENCE</scope>
    <source>
        <strain evidence="2">CHK160-4876</strain>
    </source>
</reference>